<protein>
    <submittedName>
        <fullName evidence="1">Uncharacterized protein</fullName>
    </submittedName>
</protein>
<sequence>MTGIIFFAVLLTVSLIIGLWLERAENQRLQGKNQ</sequence>
<dbReference type="Proteomes" id="UP000537126">
    <property type="component" value="Unassembled WGS sequence"/>
</dbReference>
<proteinExistence type="predicted"/>
<evidence type="ECO:0000313" key="2">
    <source>
        <dbReference type="Proteomes" id="UP000537126"/>
    </source>
</evidence>
<evidence type="ECO:0000313" key="1">
    <source>
        <dbReference type="EMBL" id="NIK74314.1"/>
    </source>
</evidence>
<accession>A0A846MRU2</accession>
<dbReference type="EMBL" id="JAASRN010000002">
    <property type="protein sequence ID" value="NIK74314.1"/>
    <property type="molecule type" value="Genomic_DNA"/>
</dbReference>
<organism evidence="1 2">
    <name type="scientific">Thermonema lapsum</name>
    <dbReference type="NCBI Taxonomy" id="28195"/>
    <lineage>
        <taxon>Bacteria</taxon>
        <taxon>Pseudomonadati</taxon>
        <taxon>Bacteroidota</taxon>
        <taxon>Cytophagia</taxon>
        <taxon>Cytophagales</taxon>
        <taxon>Thermonemataceae</taxon>
        <taxon>Thermonema</taxon>
    </lineage>
</organism>
<gene>
    <name evidence="1" type="ORF">FHS56_001827</name>
</gene>
<keyword evidence="2" id="KW-1185">Reference proteome</keyword>
<comment type="caution">
    <text evidence="1">The sequence shown here is derived from an EMBL/GenBank/DDBJ whole genome shotgun (WGS) entry which is preliminary data.</text>
</comment>
<reference evidence="1 2" key="1">
    <citation type="submission" date="2020-03" db="EMBL/GenBank/DDBJ databases">
        <title>Genomic Encyclopedia of Type Strains, Phase IV (KMG-IV): sequencing the most valuable type-strain genomes for metagenomic binning, comparative biology and taxonomic classification.</title>
        <authorList>
            <person name="Goeker M."/>
        </authorList>
    </citation>
    <scope>NUCLEOTIDE SEQUENCE [LARGE SCALE GENOMIC DNA]</scope>
    <source>
        <strain evidence="1 2">DSM 5718</strain>
    </source>
</reference>
<dbReference type="AlphaFoldDB" id="A0A846MRU2"/>
<name>A0A846MRU2_9BACT</name>